<organism evidence="2 3">
    <name type="scientific">Cucumis melo var. makuwa</name>
    <name type="common">Oriental melon</name>
    <dbReference type="NCBI Taxonomy" id="1194695"/>
    <lineage>
        <taxon>Eukaryota</taxon>
        <taxon>Viridiplantae</taxon>
        <taxon>Streptophyta</taxon>
        <taxon>Embryophyta</taxon>
        <taxon>Tracheophyta</taxon>
        <taxon>Spermatophyta</taxon>
        <taxon>Magnoliopsida</taxon>
        <taxon>eudicotyledons</taxon>
        <taxon>Gunneridae</taxon>
        <taxon>Pentapetalae</taxon>
        <taxon>rosids</taxon>
        <taxon>fabids</taxon>
        <taxon>Cucurbitales</taxon>
        <taxon>Cucurbitaceae</taxon>
        <taxon>Benincaseae</taxon>
        <taxon>Cucumis</taxon>
    </lineage>
</organism>
<dbReference type="AlphaFoldDB" id="A0A5A7UXU4"/>
<sequence length="142" mass="15575">MDFMAEYELPLEKEDSFERACSVPVSQFVREELFDFSLLGDSFLVPVLIKRPAMAPTRNLIHSSLGDERSSTQRKKATERKIRIADGSLAPIAGKGKISPCAGLSLHNDLSSGKMIGTARHSRGLYLLDDDTSSSSISRTSL</sequence>
<keyword evidence="2" id="KW-0808">Transferase</keyword>
<keyword evidence="2" id="KW-0695">RNA-directed DNA polymerase</keyword>
<gene>
    <name evidence="2" type="ORF">E6C27_scaffold44334G00050</name>
</gene>
<name>A0A5A7UXU4_CUCMM</name>
<comment type="caution">
    <text evidence="2">The sequence shown here is derived from an EMBL/GenBank/DDBJ whole genome shotgun (WGS) entry which is preliminary data.</text>
</comment>
<feature type="region of interest" description="Disordered" evidence="1">
    <location>
        <begin position="60"/>
        <end position="79"/>
    </location>
</feature>
<reference evidence="2 3" key="1">
    <citation type="submission" date="2019-08" db="EMBL/GenBank/DDBJ databases">
        <title>Draft genome sequences of two oriental melons (Cucumis melo L. var makuwa).</title>
        <authorList>
            <person name="Kwon S.-Y."/>
        </authorList>
    </citation>
    <scope>NUCLEOTIDE SEQUENCE [LARGE SCALE GENOMIC DNA]</scope>
    <source>
        <strain evidence="3">cv. SW 3</strain>
        <tissue evidence="2">Leaf</tissue>
    </source>
</reference>
<dbReference type="EMBL" id="SSTE01005295">
    <property type="protein sequence ID" value="KAA0060783.1"/>
    <property type="molecule type" value="Genomic_DNA"/>
</dbReference>
<evidence type="ECO:0000313" key="2">
    <source>
        <dbReference type="EMBL" id="KAA0060783.1"/>
    </source>
</evidence>
<dbReference type="Proteomes" id="UP000321393">
    <property type="component" value="Unassembled WGS sequence"/>
</dbReference>
<protein>
    <submittedName>
        <fullName evidence="2">Reverse transcriptase</fullName>
    </submittedName>
</protein>
<accession>A0A5A7UXU4</accession>
<evidence type="ECO:0000313" key="3">
    <source>
        <dbReference type="Proteomes" id="UP000321393"/>
    </source>
</evidence>
<keyword evidence="2" id="KW-0548">Nucleotidyltransferase</keyword>
<dbReference type="GO" id="GO:0003964">
    <property type="term" value="F:RNA-directed DNA polymerase activity"/>
    <property type="evidence" value="ECO:0007669"/>
    <property type="project" value="UniProtKB-KW"/>
</dbReference>
<proteinExistence type="predicted"/>
<evidence type="ECO:0000256" key="1">
    <source>
        <dbReference type="SAM" id="MobiDB-lite"/>
    </source>
</evidence>